<dbReference type="eggNOG" id="COG0583">
    <property type="taxonomic scope" value="Bacteria"/>
</dbReference>
<protein>
    <submittedName>
        <fullName evidence="6">Putative LysR family transcriptional regulator YbdO</fullName>
    </submittedName>
</protein>
<feature type="domain" description="HTH lysR-type" evidence="5">
    <location>
        <begin position="10"/>
        <end position="67"/>
    </location>
</feature>
<dbReference type="PANTHER" id="PTHR30118">
    <property type="entry name" value="HTH-TYPE TRANSCRIPTIONAL REGULATOR LEUO-RELATED"/>
    <property type="match status" value="1"/>
</dbReference>
<dbReference type="Pfam" id="PF00126">
    <property type="entry name" value="HTH_1"/>
    <property type="match status" value="1"/>
</dbReference>
<dbReference type="InterPro" id="IPR036388">
    <property type="entry name" value="WH-like_DNA-bd_sf"/>
</dbReference>
<keyword evidence="7" id="KW-1185">Reference proteome</keyword>
<comment type="similarity">
    <text evidence="1">Belongs to the LysR transcriptional regulatory family.</text>
</comment>
<dbReference type="InterPro" id="IPR050389">
    <property type="entry name" value="LysR-type_TF"/>
</dbReference>
<comment type="caution">
    <text evidence="6">The sequence shown here is derived from an EMBL/GenBank/DDBJ whole genome shotgun (WGS) entry which is preliminary data.</text>
</comment>
<dbReference type="Gene3D" id="1.10.10.10">
    <property type="entry name" value="Winged helix-like DNA-binding domain superfamily/Winged helix DNA-binding domain"/>
    <property type="match status" value="1"/>
</dbReference>
<reference evidence="6 7" key="1">
    <citation type="submission" date="2014-09" db="EMBL/GenBank/DDBJ databases">
        <title>Whole genome shotgun sequence of Escherichia vulneris NBRC 102420.</title>
        <authorList>
            <person name="Yoshida Y."/>
            <person name="Hosoyama A."/>
            <person name="Tsuchikane K."/>
            <person name="Ohji S."/>
            <person name="Ichikawa N."/>
            <person name="Kimura A."/>
            <person name="Yamazoe A."/>
            <person name="Ezaki T."/>
            <person name="Fujita N."/>
        </authorList>
    </citation>
    <scope>NUCLEOTIDE SEQUENCE [LARGE SCALE GENOMIC DNA]</scope>
    <source>
        <strain evidence="6 7">NBRC 102420</strain>
    </source>
</reference>
<dbReference type="OrthoDB" id="6413555at2"/>
<dbReference type="AlphaFoldDB" id="A0A090V3P7"/>
<proteinExistence type="inferred from homology"/>
<dbReference type="InterPro" id="IPR000847">
    <property type="entry name" value="LysR_HTH_N"/>
</dbReference>
<dbReference type="SUPFAM" id="SSF53850">
    <property type="entry name" value="Periplasmic binding protein-like II"/>
    <property type="match status" value="1"/>
</dbReference>
<evidence type="ECO:0000256" key="2">
    <source>
        <dbReference type="ARBA" id="ARBA00023015"/>
    </source>
</evidence>
<keyword evidence="2" id="KW-0805">Transcription regulation</keyword>
<evidence type="ECO:0000256" key="4">
    <source>
        <dbReference type="ARBA" id="ARBA00023163"/>
    </source>
</evidence>
<keyword evidence="4" id="KW-0804">Transcription</keyword>
<evidence type="ECO:0000313" key="6">
    <source>
        <dbReference type="EMBL" id="GAL58758.1"/>
    </source>
</evidence>
<dbReference type="PROSITE" id="PS50931">
    <property type="entry name" value="HTH_LYSR"/>
    <property type="match status" value="1"/>
</dbReference>
<gene>
    <name evidence="6" type="primary">ybdO</name>
    <name evidence="6" type="ORF">EV102420_13_00140</name>
</gene>
<dbReference type="NCBIfam" id="NF047710">
    <property type="entry name" value="TransRegCitRGProt"/>
    <property type="match status" value="1"/>
</dbReference>
<dbReference type="PANTHER" id="PTHR30118:SF14">
    <property type="entry name" value="LYSR FAMILY TRANSCRIPTIONAL REGULATOR"/>
    <property type="match status" value="1"/>
</dbReference>
<organism evidence="6 7">
    <name type="scientific">Pseudescherichia vulneris NBRC 102420</name>
    <dbReference type="NCBI Taxonomy" id="1115515"/>
    <lineage>
        <taxon>Bacteria</taxon>
        <taxon>Pseudomonadati</taxon>
        <taxon>Pseudomonadota</taxon>
        <taxon>Gammaproteobacteria</taxon>
        <taxon>Enterobacterales</taxon>
        <taxon>Enterobacteriaceae</taxon>
        <taxon>Pseudescherichia</taxon>
    </lineage>
</organism>
<name>A0A090V3P7_PSEVU</name>
<dbReference type="GO" id="GO:0003677">
    <property type="term" value="F:DNA binding"/>
    <property type="evidence" value="ECO:0007669"/>
    <property type="project" value="UniProtKB-KW"/>
</dbReference>
<evidence type="ECO:0000256" key="3">
    <source>
        <dbReference type="ARBA" id="ARBA00023125"/>
    </source>
</evidence>
<sequence>MTNLYDLKKFDLNLLLIFECIYQHQSISKAAKALFITPSAVSQSLQRLRAHLDDPLFIRSGKGVAPTTVAINLHMHLEVNLSQLEQTINMMNRNELSKKFVLYTPQLLMSEGSTALVKALRQQASYAIEHHDIFITPQSAEELLTYRKADLILSLFPIVNPAVVCEKLSCEPLVLVCSEHHPRLNGKIALSDVLAEGFTFYSTPEKGALALQEEIETVLPQRNVVFSSDSYISIINIISQSELIGIMPLSTFNHYKKIMNLKIVDIDITLPTFDIFMLYNRASLNGSAFASVIEMIKLADR</sequence>
<dbReference type="InterPro" id="IPR036390">
    <property type="entry name" value="WH_DNA-bd_sf"/>
</dbReference>
<dbReference type="Proteomes" id="UP000029462">
    <property type="component" value="Unassembled WGS sequence"/>
</dbReference>
<evidence type="ECO:0000256" key="1">
    <source>
        <dbReference type="ARBA" id="ARBA00009437"/>
    </source>
</evidence>
<dbReference type="RefSeq" id="WP_042392004.1">
    <property type="nucleotide sequence ID" value="NZ_BBMZ01000013.1"/>
</dbReference>
<evidence type="ECO:0000259" key="5">
    <source>
        <dbReference type="PROSITE" id="PS50931"/>
    </source>
</evidence>
<dbReference type="Pfam" id="PF03466">
    <property type="entry name" value="LysR_substrate"/>
    <property type="match status" value="1"/>
</dbReference>
<evidence type="ECO:0000313" key="7">
    <source>
        <dbReference type="Proteomes" id="UP000029462"/>
    </source>
</evidence>
<dbReference type="GO" id="GO:0003700">
    <property type="term" value="F:DNA-binding transcription factor activity"/>
    <property type="evidence" value="ECO:0007669"/>
    <property type="project" value="InterPro"/>
</dbReference>
<keyword evidence="3" id="KW-0238">DNA-binding</keyword>
<dbReference type="InterPro" id="IPR005119">
    <property type="entry name" value="LysR_subst-bd"/>
</dbReference>
<accession>A0A090V3P7</accession>
<dbReference type="EMBL" id="BBMZ01000013">
    <property type="protein sequence ID" value="GAL58758.1"/>
    <property type="molecule type" value="Genomic_DNA"/>
</dbReference>
<dbReference type="Gene3D" id="3.40.190.10">
    <property type="entry name" value="Periplasmic binding protein-like II"/>
    <property type="match status" value="2"/>
</dbReference>
<dbReference type="SUPFAM" id="SSF46785">
    <property type="entry name" value="Winged helix' DNA-binding domain"/>
    <property type="match status" value="1"/>
</dbReference>
<dbReference type="STRING" id="1115515.EV102420_13_00140"/>